<keyword evidence="3" id="KW-1185">Reference proteome</keyword>
<dbReference type="OrthoDB" id="4159652at2759"/>
<comment type="caution">
    <text evidence="2">The sequence shown here is derived from an EMBL/GenBank/DDBJ whole genome shotgun (WGS) entry which is preliminary data.</text>
</comment>
<sequence length="146" mass="15680">MRSLYFSLCTFVLSLISSAPFSAAENGILFNVTDALTGENSPRKLGDRAVNGIYICQYPHWGGTCFWTPISSSSYNQCGIVTSHGGWASIGPDKDVKVDLYRDTACQQPFWKGLVNPGSDNVPAQVAARGLPPVTGDVFGAVFRAL</sequence>
<protein>
    <recommendedName>
        <fullName evidence="4">Ecp2 effector protein domain-containing protein</fullName>
    </recommendedName>
</protein>
<feature type="chain" id="PRO_5008083955" description="Ecp2 effector protein domain-containing protein" evidence="1">
    <location>
        <begin position="25"/>
        <end position="146"/>
    </location>
</feature>
<dbReference type="GeneID" id="34589357"/>
<evidence type="ECO:0008006" key="4">
    <source>
        <dbReference type="Google" id="ProtNLM"/>
    </source>
</evidence>
<gene>
    <name evidence="2" type="ORF">AYO20_05942</name>
</gene>
<keyword evidence="1" id="KW-0732">Signal</keyword>
<evidence type="ECO:0000313" key="3">
    <source>
        <dbReference type="Proteomes" id="UP000185904"/>
    </source>
</evidence>
<evidence type="ECO:0000256" key="1">
    <source>
        <dbReference type="SAM" id="SignalP"/>
    </source>
</evidence>
<reference evidence="2 3" key="1">
    <citation type="submission" date="2016-03" db="EMBL/GenBank/DDBJ databases">
        <title>The draft genome sequence of Fonsecaea nubica causative agent of cutaneous subcutaneous infection in human host.</title>
        <authorList>
            <person name="Costa F."/>
            <person name="Sybren D.H."/>
            <person name="Raittz R.T."/>
            <person name="Weiss V.A."/>
            <person name="Leao A.C."/>
            <person name="Gomes R."/>
            <person name="De Souza E.M."/>
            <person name="Pedrosa F.O."/>
            <person name="Steffens M.B."/>
            <person name="Bombassaro A."/>
            <person name="Tadra-Sfeir M.Z."/>
            <person name="Moreno L.F."/>
            <person name="Najafzadeh M.J."/>
            <person name="Felipe M.S."/>
            <person name="Teixeira M."/>
            <person name="Sun J."/>
            <person name="Xi L."/>
            <person name="Castro M.A."/>
            <person name="Vicente V.A."/>
        </authorList>
    </citation>
    <scope>NUCLEOTIDE SEQUENCE [LARGE SCALE GENOMIC DNA]</scope>
    <source>
        <strain evidence="2 3">CBS 269.64</strain>
    </source>
</reference>
<name>A0A178CZD0_9EURO</name>
<organism evidence="2 3">
    <name type="scientific">Fonsecaea nubica</name>
    <dbReference type="NCBI Taxonomy" id="856822"/>
    <lineage>
        <taxon>Eukaryota</taxon>
        <taxon>Fungi</taxon>
        <taxon>Dikarya</taxon>
        <taxon>Ascomycota</taxon>
        <taxon>Pezizomycotina</taxon>
        <taxon>Eurotiomycetes</taxon>
        <taxon>Chaetothyriomycetidae</taxon>
        <taxon>Chaetothyriales</taxon>
        <taxon>Herpotrichiellaceae</taxon>
        <taxon>Fonsecaea</taxon>
    </lineage>
</organism>
<proteinExistence type="predicted"/>
<feature type="signal peptide" evidence="1">
    <location>
        <begin position="1"/>
        <end position="24"/>
    </location>
</feature>
<evidence type="ECO:0000313" key="2">
    <source>
        <dbReference type="EMBL" id="OAL34747.1"/>
    </source>
</evidence>
<dbReference type="AlphaFoldDB" id="A0A178CZD0"/>
<accession>A0A178CZD0</accession>
<dbReference type="RefSeq" id="XP_022499759.1">
    <property type="nucleotide sequence ID" value="XM_022644233.1"/>
</dbReference>
<dbReference type="EMBL" id="LVCJ01000036">
    <property type="protein sequence ID" value="OAL34747.1"/>
    <property type="molecule type" value="Genomic_DNA"/>
</dbReference>
<dbReference type="Proteomes" id="UP000185904">
    <property type="component" value="Unassembled WGS sequence"/>
</dbReference>